<feature type="domain" description="HAMP" evidence="3">
    <location>
        <begin position="172"/>
        <end position="224"/>
    </location>
</feature>
<dbReference type="Pfam" id="PF00990">
    <property type="entry name" value="GGDEF"/>
    <property type="match status" value="1"/>
</dbReference>
<dbReference type="EMBL" id="JAKIKS010000159">
    <property type="protein sequence ID" value="MCL1127436.1"/>
    <property type="molecule type" value="Genomic_DNA"/>
</dbReference>
<sequence length="640" mass="73460">MTLFRQIYSLLLALFLIIIISISYFQFHATKTFLTQQMASDLNNTSTSLGLMLVPELEAGNPEAVKALIETLFDGGYYQQITLTWLVGGEKETWSNPLEIEDVPNWFISLNLFSPITKETIITSGWTQLAQLEITAHPGMGYNELWKSMSNLVITIFILFLFALIVARISLIWLLKPLNNLSIYAKNIAKRQFDPKMELPKTTELKEVVQAFNLMSAQLKKVFSSLNDEISALRRTNLVDEVSRIPNRQYLVSRLNSWLSETSSGTLFMVKMDWLADVHSQHGYQVRDQTIRLLAQEIQQQLNTLSPSVIARIAAYEFAFLVTDIERDVVNKYLQTLIRTINQEISKAGYTANEKFAIGIAERSGQMNVSDILAQADNALQSAISNNKIFYWYESHEQILFTQVQWRENLISAIENKKFTFRLQPIQVRNTHEVFQKELFCQLTLDNNIIQAGQFMPYIEQLSLGSMLDKCLLETLIQKQLLILNEEPIVINLTHQSLNNTDFHQWLNTFLKNAKWGKKAIFDIPEAAVYSNFETCQTLCNIISNNDACFGIDHFGRQFGSMSYLQKLRPQYVKLDQSFTVNDDNQHNMELRRALVNIAGELNIDVIATGIQNTEQLNYFKSLNIQYYMGFISPPTDVVF</sequence>
<dbReference type="Gene3D" id="3.30.110.200">
    <property type="match status" value="1"/>
</dbReference>
<dbReference type="SMART" id="SM00052">
    <property type="entry name" value="EAL"/>
    <property type="match status" value="1"/>
</dbReference>
<dbReference type="PANTHER" id="PTHR33121">
    <property type="entry name" value="CYCLIC DI-GMP PHOSPHODIESTERASE PDEF"/>
    <property type="match status" value="1"/>
</dbReference>
<dbReference type="InterPro" id="IPR001633">
    <property type="entry name" value="EAL_dom"/>
</dbReference>
<dbReference type="SUPFAM" id="SSF55073">
    <property type="entry name" value="Nucleotide cyclase"/>
    <property type="match status" value="1"/>
</dbReference>
<dbReference type="Proteomes" id="UP001203423">
    <property type="component" value="Unassembled WGS sequence"/>
</dbReference>
<dbReference type="RefSeq" id="WP_248942884.1">
    <property type="nucleotide sequence ID" value="NZ_JAKIKS010000159.1"/>
</dbReference>
<dbReference type="SMART" id="SM00267">
    <property type="entry name" value="GGDEF"/>
    <property type="match status" value="1"/>
</dbReference>
<evidence type="ECO:0000313" key="6">
    <source>
        <dbReference type="Proteomes" id="UP001203423"/>
    </source>
</evidence>
<dbReference type="InterPro" id="IPR029787">
    <property type="entry name" value="Nucleotide_cyclase"/>
</dbReference>
<dbReference type="CDD" id="cd01948">
    <property type="entry name" value="EAL"/>
    <property type="match status" value="1"/>
</dbReference>
<dbReference type="PROSITE" id="PS50887">
    <property type="entry name" value="GGDEF"/>
    <property type="match status" value="1"/>
</dbReference>
<organism evidence="5 6">
    <name type="scientific">Shewanella surugensis</name>
    <dbReference type="NCBI Taxonomy" id="212020"/>
    <lineage>
        <taxon>Bacteria</taxon>
        <taxon>Pseudomonadati</taxon>
        <taxon>Pseudomonadota</taxon>
        <taxon>Gammaproteobacteria</taxon>
        <taxon>Alteromonadales</taxon>
        <taxon>Shewanellaceae</taxon>
        <taxon>Shewanella</taxon>
    </lineage>
</organism>
<dbReference type="PANTHER" id="PTHR33121:SF79">
    <property type="entry name" value="CYCLIC DI-GMP PHOSPHODIESTERASE PDED-RELATED"/>
    <property type="match status" value="1"/>
</dbReference>
<evidence type="ECO:0000259" key="3">
    <source>
        <dbReference type="PROSITE" id="PS50885"/>
    </source>
</evidence>
<dbReference type="InterPro" id="IPR032244">
    <property type="entry name" value="LapD_MoxY_N"/>
</dbReference>
<accession>A0ABT0LIB6</accession>
<dbReference type="InterPro" id="IPR003660">
    <property type="entry name" value="HAMP_dom"/>
</dbReference>
<dbReference type="SUPFAM" id="SSF158472">
    <property type="entry name" value="HAMP domain-like"/>
    <property type="match status" value="1"/>
</dbReference>
<dbReference type="Pfam" id="PF16448">
    <property type="entry name" value="LapD_MoxY_N"/>
    <property type="match status" value="1"/>
</dbReference>
<dbReference type="Gene3D" id="6.20.270.20">
    <property type="entry name" value="LapD/MoxY periplasmic domain"/>
    <property type="match status" value="1"/>
</dbReference>
<keyword evidence="6" id="KW-1185">Reference proteome</keyword>
<keyword evidence="1" id="KW-1133">Transmembrane helix</keyword>
<dbReference type="InterPro" id="IPR050706">
    <property type="entry name" value="Cyclic-di-GMP_PDE-like"/>
</dbReference>
<dbReference type="Pfam" id="PF00672">
    <property type="entry name" value="HAMP"/>
    <property type="match status" value="1"/>
</dbReference>
<dbReference type="InterPro" id="IPR000160">
    <property type="entry name" value="GGDEF_dom"/>
</dbReference>
<evidence type="ECO:0000256" key="1">
    <source>
        <dbReference type="SAM" id="Phobius"/>
    </source>
</evidence>
<comment type="caution">
    <text evidence="5">The sequence shown here is derived from an EMBL/GenBank/DDBJ whole genome shotgun (WGS) entry which is preliminary data.</text>
</comment>
<feature type="transmembrane region" description="Helical" evidence="1">
    <location>
        <begin position="152"/>
        <end position="175"/>
    </location>
</feature>
<dbReference type="InterPro" id="IPR043128">
    <property type="entry name" value="Rev_trsase/Diguanyl_cyclase"/>
</dbReference>
<name>A0ABT0LIB6_9GAMM</name>
<dbReference type="Gene3D" id="6.10.340.10">
    <property type="match status" value="1"/>
</dbReference>
<keyword evidence="1" id="KW-0812">Transmembrane</keyword>
<dbReference type="PROSITE" id="PS50885">
    <property type="entry name" value="HAMP"/>
    <property type="match status" value="1"/>
</dbReference>
<dbReference type="InterPro" id="IPR035919">
    <property type="entry name" value="EAL_sf"/>
</dbReference>
<feature type="domain" description="EAL" evidence="2">
    <location>
        <begin position="403"/>
        <end position="640"/>
    </location>
</feature>
<keyword evidence="1" id="KW-0472">Membrane</keyword>
<dbReference type="SMART" id="SM00304">
    <property type="entry name" value="HAMP"/>
    <property type="match status" value="1"/>
</dbReference>
<proteinExistence type="predicted"/>
<dbReference type="Gene3D" id="3.20.20.450">
    <property type="entry name" value="EAL domain"/>
    <property type="match status" value="1"/>
</dbReference>
<dbReference type="PROSITE" id="PS50883">
    <property type="entry name" value="EAL"/>
    <property type="match status" value="1"/>
</dbReference>
<reference evidence="5 6" key="1">
    <citation type="submission" date="2022-01" db="EMBL/GenBank/DDBJ databases">
        <title>Whole genome-based taxonomy of the Shewanellaceae.</title>
        <authorList>
            <person name="Martin-Rodriguez A.J."/>
        </authorList>
    </citation>
    <scope>NUCLEOTIDE SEQUENCE [LARGE SCALE GENOMIC DNA]</scope>
    <source>
        <strain evidence="5 6">DSM 17177</strain>
    </source>
</reference>
<dbReference type="CDD" id="cd06225">
    <property type="entry name" value="HAMP"/>
    <property type="match status" value="1"/>
</dbReference>
<dbReference type="Pfam" id="PF00563">
    <property type="entry name" value="EAL"/>
    <property type="match status" value="1"/>
</dbReference>
<dbReference type="InterPro" id="IPR042461">
    <property type="entry name" value="LapD_MoxY_peri_C"/>
</dbReference>
<gene>
    <name evidence="5" type="ORF">L2764_23915</name>
</gene>
<dbReference type="SUPFAM" id="SSF141868">
    <property type="entry name" value="EAL domain-like"/>
    <property type="match status" value="1"/>
</dbReference>
<dbReference type="Gene3D" id="3.30.70.270">
    <property type="match status" value="1"/>
</dbReference>
<feature type="domain" description="GGDEF" evidence="4">
    <location>
        <begin position="263"/>
        <end position="394"/>
    </location>
</feature>
<feature type="transmembrane region" description="Helical" evidence="1">
    <location>
        <begin position="6"/>
        <end position="27"/>
    </location>
</feature>
<evidence type="ECO:0000259" key="2">
    <source>
        <dbReference type="PROSITE" id="PS50883"/>
    </source>
</evidence>
<evidence type="ECO:0000313" key="5">
    <source>
        <dbReference type="EMBL" id="MCL1127436.1"/>
    </source>
</evidence>
<protein>
    <submittedName>
        <fullName evidence="5">EAL domain-containing protein</fullName>
    </submittedName>
</protein>
<evidence type="ECO:0000259" key="4">
    <source>
        <dbReference type="PROSITE" id="PS50887"/>
    </source>
</evidence>